<dbReference type="SUPFAM" id="SSF57850">
    <property type="entry name" value="RING/U-box"/>
    <property type="match status" value="1"/>
</dbReference>
<evidence type="ECO:0000313" key="11">
    <source>
        <dbReference type="EMBL" id="KAK8939636.1"/>
    </source>
</evidence>
<evidence type="ECO:0000256" key="5">
    <source>
        <dbReference type="ARBA" id="ARBA00022833"/>
    </source>
</evidence>
<evidence type="ECO:0000256" key="3">
    <source>
        <dbReference type="ARBA" id="ARBA00022723"/>
    </source>
</evidence>
<dbReference type="PANTHER" id="PTHR46539:SF1">
    <property type="entry name" value="E3 UBIQUITIN-PROTEIN LIGASE ATL42"/>
    <property type="match status" value="1"/>
</dbReference>
<keyword evidence="5" id="KW-0862">Zinc</keyword>
<evidence type="ECO:0000313" key="12">
    <source>
        <dbReference type="Proteomes" id="UP001412067"/>
    </source>
</evidence>
<dbReference type="SMART" id="SM00184">
    <property type="entry name" value="RING"/>
    <property type="match status" value="1"/>
</dbReference>
<evidence type="ECO:0000256" key="8">
    <source>
        <dbReference type="PROSITE-ProRule" id="PRU00175"/>
    </source>
</evidence>
<protein>
    <submittedName>
        <fullName evidence="11">RING-H2 finger protein ATL44</fullName>
    </submittedName>
</protein>
<keyword evidence="6 9" id="KW-1133">Transmembrane helix</keyword>
<dbReference type="InterPro" id="IPR013083">
    <property type="entry name" value="Znf_RING/FYVE/PHD"/>
</dbReference>
<proteinExistence type="predicted"/>
<keyword evidence="2 9" id="KW-0812">Transmembrane</keyword>
<evidence type="ECO:0000259" key="10">
    <source>
        <dbReference type="PROSITE" id="PS50089"/>
    </source>
</evidence>
<evidence type="ECO:0000256" key="2">
    <source>
        <dbReference type="ARBA" id="ARBA00022692"/>
    </source>
</evidence>
<keyword evidence="7 9" id="KW-0472">Membrane</keyword>
<evidence type="ECO:0000256" key="9">
    <source>
        <dbReference type="SAM" id="Phobius"/>
    </source>
</evidence>
<dbReference type="PANTHER" id="PTHR46539">
    <property type="entry name" value="E3 UBIQUITIN-PROTEIN LIGASE ATL42"/>
    <property type="match status" value="1"/>
</dbReference>
<dbReference type="Pfam" id="PF13639">
    <property type="entry name" value="zf-RING_2"/>
    <property type="match status" value="1"/>
</dbReference>
<evidence type="ECO:0000256" key="6">
    <source>
        <dbReference type="ARBA" id="ARBA00022989"/>
    </source>
</evidence>
<gene>
    <name evidence="11" type="primary">ATL44</name>
    <name evidence="11" type="ORF">KSP40_PGU004618</name>
</gene>
<keyword evidence="3" id="KW-0479">Metal-binding</keyword>
<reference evidence="11 12" key="1">
    <citation type="journal article" date="2022" name="Nat. Plants">
        <title>Genomes of leafy and leafless Platanthera orchids illuminate the evolution of mycoheterotrophy.</title>
        <authorList>
            <person name="Li M.H."/>
            <person name="Liu K.W."/>
            <person name="Li Z."/>
            <person name="Lu H.C."/>
            <person name="Ye Q.L."/>
            <person name="Zhang D."/>
            <person name="Wang J.Y."/>
            <person name="Li Y.F."/>
            <person name="Zhong Z.M."/>
            <person name="Liu X."/>
            <person name="Yu X."/>
            <person name="Liu D.K."/>
            <person name="Tu X.D."/>
            <person name="Liu B."/>
            <person name="Hao Y."/>
            <person name="Liao X.Y."/>
            <person name="Jiang Y.T."/>
            <person name="Sun W.H."/>
            <person name="Chen J."/>
            <person name="Chen Y.Q."/>
            <person name="Ai Y."/>
            <person name="Zhai J.W."/>
            <person name="Wu S.S."/>
            <person name="Zhou Z."/>
            <person name="Hsiao Y.Y."/>
            <person name="Wu W.L."/>
            <person name="Chen Y.Y."/>
            <person name="Lin Y.F."/>
            <person name="Hsu J.L."/>
            <person name="Li C.Y."/>
            <person name="Wang Z.W."/>
            <person name="Zhao X."/>
            <person name="Zhong W.Y."/>
            <person name="Ma X.K."/>
            <person name="Ma L."/>
            <person name="Huang J."/>
            <person name="Chen G.Z."/>
            <person name="Huang M.Z."/>
            <person name="Huang L."/>
            <person name="Peng D.H."/>
            <person name="Luo Y.B."/>
            <person name="Zou S.Q."/>
            <person name="Chen S.P."/>
            <person name="Lan S."/>
            <person name="Tsai W.C."/>
            <person name="Van de Peer Y."/>
            <person name="Liu Z.J."/>
        </authorList>
    </citation>
    <scope>NUCLEOTIDE SEQUENCE [LARGE SCALE GENOMIC DNA]</scope>
    <source>
        <strain evidence="11">Lor288</strain>
    </source>
</reference>
<comment type="subcellular location">
    <subcellularLocation>
        <location evidence="1">Membrane</location>
    </subcellularLocation>
</comment>
<keyword evidence="12" id="KW-1185">Reference proteome</keyword>
<dbReference type="PROSITE" id="PS50089">
    <property type="entry name" value="ZF_RING_2"/>
    <property type="match status" value="1"/>
</dbReference>
<feature type="domain" description="RING-type" evidence="10">
    <location>
        <begin position="65"/>
        <end position="107"/>
    </location>
</feature>
<name>A0ABR2LF92_9ASPA</name>
<dbReference type="Proteomes" id="UP001412067">
    <property type="component" value="Unassembled WGS sequence"/>
</dbReference>
<dbReference type="EMBL" id="JBBWWR010000020">
    <property type="protein sequence ID" value="KAK8939636.1"/>
    <property type="molecule type" value="Genomic_DNA"/>
</dbReference>
<keyword evidence="4 8" id="KW-0863">Zinc-finger</keyword>
<dbReference type="Gene3D" id="3.30.40.10">
    <property type="entry name" value="Zinc/RING finger domain, C3HC4 (zinc finger)"/>
    <property type="match status" value="1"/>
</dbReference>
<feature type="transmembrane region" description="Helical" evidence="9">
    <location>
        <begin position="6"/>
        <end position="33"/>
    </location>
</feature>
<sequence length="124" mass="13903">MAPPIYYYFVGSAVAAVFFLVINAVVILCSSSVKEFMVAVKMRREKVRWMPARRYKAENGKGEECSVCLSALVDGELVRQMPHCLHSFHVLCIDRWLAWHCSCPICRADVLPSESMKSLASCGV</sequence>
<dbReference type="InterPro" id="IPR001841">
    <property type="entry name" value="Znf_RING"/>
</dbReference>
<organism evidence="11 12">
    <name type="scientific">Platanthera guangdongensis</name>
    <dbReference type="NCBI Taxonomy" id="2320717"/>
    <lineage>
        <taxon>Eukaryota</taxon>
        <taxon>Viridiplantae</taxon>
        <taxon>Streptophyta</taxon>
        <taxon>Embryophyta</taxon>
        <taxon>Tracheophyta</taxon>
        <taxon>Spermatophyta</taxon>
        <taxon>Magnoliopsida</taxon>
        <taxon>Liliopsida</taxon>
        <taxon>Asparagales</taxon>
        <taxon>Orchidaceae</taxon>
        <taxon>Orchidoideae</taxon>
        <taxon>Orchideae</taxon>
        <taxon>Orchidinae</taxon>
        <taxon>Platanthera</taxon>
    </lineage>
</organism>
<evidence type="ECO:0000256" key="7">
    <source>
        <dbReference type="ARBA" id="ARBA00023136"/>
    </source>
</evidence>
<comment type="caution">
    <text evidence="11">The sequence shown here is derived from an EMBL/GenBank/DDBJ whole genome shotgun (WGS) entry which is preliminary data.</text>
</comment>
<accession>A0ABR2LF92</accession>
<evidence type="ECO:0000256" key="4">
    <source>
        <dbReference type="ARBA" id="ARBA00022771"/>
    </source>
</evidence>
<evidence type="ECO:0000256" key="1">
    <source>
        <dbReference type="ARBA" id="ARBA00004370"/>
    </source>
</evidence>